<dbReference type="Proteomes" id="UP000494252">
    <property type="component" value="Unassembled WGS sequence"/>
</dbReference>
<dbReference type="EMBL" id="CADIKI010000010">
    <property type="protein sequence ID" value="CAB3795097.1"/>
    <property type="molecule type" value="Genomic_DNA"/>
</dbReference>
<name>A0A6J5G783_9BURK</name>
<accession>A0A6J5G783</accession>
<evidence type="ECO:0000256" key="1">
    <source>
        <dbReference type="SAM" id="MobiDB-lite"/>
    </source>
</evidence>
<dbReference type="AlphaFoldDB" id="A0A6J5G783"/>
<proteinExistence type="predicted"/>
<organism evidence="2 3">
    <name type="scientific">Paraburkholderia fynbosensis</name>
    <dbReference type="NCBI Taxonomy" id="1200993"/>
    <lineage>
        <taxon>Bacteria</taxon>
        <taxon>Pseudomonadati</taxon>
        <taxon>Pseudomonadota</taxon>
        <taxon>Betaproteobacteria</taxon>
        <taxon>Burkholderiales</taxon>
        <taxon>Burkholderiaceae</taxon>
        <taxon>Paraburkholderia</taxon>
    </lineage>
</organism>
<sequence length="71" mass="7858">MIAAIAPSNKPARLGESKFASERRVYQTRSGARRAAQPAQKRKRPSGICLLGRTYHRGCFTAGAHSFRRAE</sequence>
<evidence type="ECO:0000313" key="3">
    <source>
        <dbReference type="Proteomes" id="UP000494252"/>
    </source>
</evidence>
<evidence type="ECO:0000313" key="2">
    <source>
        <dbReference type="EMBL" id="CAB3795097.1"/>
    </source>
</evidence>
<feature type="region of interest" description="Disordered" evidence="1">
    <location>
        <begin position="1"/>
        <end position="46"/>
    </location>
</feature>
<feature type="compositionally biased region" description="Basic and acidic residues" evidence="1">
    <location>
        <begin position="13"/>
        <end position="25"/>
    </location>
</feature>
<protein>
    <submittedName>
        <fullName evidence="2">Uncharacterized protein</fullName>
    </submittedName>
</protein>
<keyword evidence="3" id="KW-1185">Reference proteome</keyword>
<reference evidence="2 3" key="1">
    <citation type="submission" date="2020-04" db="EMBL/GenBank/DDBJ databases">
        <authorList>
            <person name="De Canck E."/>
        </authorList>
    </citation>
    <scope>NUCLEOTIDE SEQUENCE [LARGE SCALE GENOMIC DNA]</scope>
    <source>
        <strain evidence="2 3">LMG 27177</strain>
    </source>
</reference>
<gene>
    <name evidence="2" type="ORF">LMG27177_03818</name>
</gene>